<feature type="transmembrane region" description="Helical" evidence="1">
    <location>
        <begin position="13"/>
        <end position="29"/>
    </location>
</feature>
<keyword evidence="1" id="KW-1133">Transmembrane helix</keyword>
<keyword evidence="1" id="KW-0812">Transmembrane</keyword>
<feature type="transmembrane region" description="Helical" evidence="1">
    <location>
        <begin position="41"/>
        <end position="58"/>
    </location>
</feature>
<dbReference type="AlphaFoldDB" id="A0A075FKS9"/>
<dbReference type="EMBL" id="KF900306">
    <property type="protein sequence ID" value="AIE90342.1"/>
    <property type="molecule type" value="Genomic_DNA"/>
</dbReference>
<name>A0A075FKS9_9EURY</name>
<keyword evidence="1" id="KW-0472">Membrane</keyword>
<feature type="transmembrane region" description="Helical" evidence="1">
    <location>
        <begin position="64"/>
        <end position="82"/>
    </location>
</feature>
<organism evidence="3">
    <name type="scientific">uncultured marine group II/III euryarchaeote AD1000_02_G03</name>
    <dbReference type="NCBI Taxonomy" id="1457700"/>
    <lineage>
        <taxon>Archaea</taxon>
        <taxon>Methanobacteriati</taxon>
        <taxon>Methanobacteriota</taxon>
        <taxon>environmental samples</taxon>
    </lineage>
</organism>
<sequence>MWEQIVDLAHNEIVAYAGMLLILSAFFLETRDILHSKESPYLILMALGSGLLAVRAYLIDEWAFFILEVAWFAAAALGLWSLSKALREARVRQ</sequence>
<protein>
    <recommendedName>
        <fullName evidence="2">CBU-0592-like domain-containing protein</fullName>
    </recommendedName>
</protein>
<dbReference type="InterPro" id="IPR058058">
    <property type="entry name" value="CBU_0592-like"/>
</dbReference>
<reference evidence="3" key="1">
    <citation type="journal article" date="2014" name="Genome Biol. Evol.">
        <title>Pangenome evidence for extensive interdomain horizontal transfer affecting lineage core and shell genes in uncultured planktonic thaumarchaeota and euryarchaeota.</title>
        <authorList>
            <person name="Deschamps P."/>
            <person name="Zivanovic Y."/>
            <person name="Moreira D."/>
            <person name="Rodriguez-Valera F."/>
            <person name="Lopez-Garcia P."/>
        </authorList>
    </citation>
    <scope>NUCLEOTIDE SEQUENCE</scope>
</reference>
<evidence type="ECO:0000259" key="2">
    <source>
        <dbReference type="Pfam" id="PF26604"/>
    </source>
</evidence>
<dbReference type="Pfam" id="PF26604">
    <property type="entry name" value="CBU_0592"/>
    <property type="match status" value="1"/>
</dbReference>
<evidence type="ECO:0000313" key="3">
    <source>
        <dbReference type="EMBL" id="AIE90342.1"/>
    </source>
</evidence>
<feature type="domain" description="CBU-0592-like" evidence="2">
    <location>
        <begin position="12"/>
        <end position="82"/>
    </location>
</feature>
<dbReference type="NCBIfam" id="NF047864">
    <property type="entry name" value="CBU_0592_membra"/>
    <property type="match status" value="1"/>
</dbReference>
<proteinExistence type="predicted"/>
<evidence type="ECO:0000256" key="1">
    <source>
        <dbReference type="SAM" id="Phobius"/>
    </source>
</evidence>
<accession>A0A075FKS9</accession>